<proteinExistence type="predicted"/>
<evidence type="ECO:0000313" key="2">
    <source>
        <dbReference type="Proteomes" id="UP000823775"/>
    </source>
</evidence>
<accession>A0ABS8S5I7</accession>
<dbReference type="InterPro" id="IPR045272">
    <property type="entry name" value="ANXUR1/2-like"/>
</dbReference>
<dbReference type="PANTHER" id="PTHR34590:SF5">
    <property type="entry name" value="OS04G0586500 PROTEIN"/>
    <property type="match status" value="1"/>
</dbReference>
<gene>
    <name evidence="1" type="ORF">HAX54_023380</name>
</gene>
<sequence length="125" mass="13554">QVIISATNIAISCGASGNYPAPDGRAWVGDASFTSSLLQLRGKSINSRVPHQASLSDPVPYKSARTSRHEFTYQFSVKPGQKFIRLHFKPASYKGFKKSKAIFTVKTGQHTLLSDFVPALAADAL</sequence>
<organism evidence="1 2">
    <name type="scientific">Datura stramonium</name>
    <name type="common">Jimsonweed</name>
    <name type="synonym">Common thornapple</name>
    <dbReference type="NCBI Taxonomy" id="4076"/>
    <lineage>
        <taxon>Eukaryota</taxon>
        <taxon>Viridiplantae</taxon>
        <taxon>Streptophyta</taxon>
        <taxon>Embryophyta</taxon>
        <taxon>Tracheophyta</taxon>
        <taxon>Spermatophyta</taxon>
        <taxon>Magnoliopsida</taxon>
        <taxon>eudicotyledons</taxon>
        <taxon>Gunneridae</taxon>
        <taxon>Pentapetalae</taxon>
        <taxon>asterids</taxon>
        <taxon>lamiids</taxon>
        <taxon>Solanales</taxon>
        <taxon>Solanaceae</taxon>
        <taxon>Solanoideae</taxon>
        <taxon>Datureae</taxon>
        <taxon>Datura</taxon>
    </lineage>
</organism>
<dbReference type="EMBL" id="JACEIK010000284">
    <property type="protein sequence ID" value="MCD7454063.1"/>
    <property type="molecule type" value="Genomic_DNA"/>
</dbReference>
<reference evidence="1 2" key="1">
    <citation type="journal article" date="2021" name="BMC Genomics">
        <title>Datura genome reveals duplications of psychoactive alkaloid biosynthetic genes and high mutation rate following tissue culture.</title>
        <authorList>
            <person name="Rajewski A."/>
            <person name="Carter-House D."/>
            <person name="Stajich J."/>
            <person name="Litt A."/>
        </authorList>
    </citation>
    <scope>NUCLEOTIDE SEQUENCE [LARGE SCALE GENOMIC DNA]</scope>
    <source>
        <strain evidence="1">AR-01</strain>
    </source>
</reference>
<comment type="caution">
    <text evidence="1">The sequence shown here is derived from an EMBL/GenBank/DDBJ whole genome shotgun (WGS) entry which is preliminary data.</text>
</comment>
<evidence type="ECO:0000313" key="1">
    <source>
        <dbReference type="EMBL" id="MCD7454063.1"/>
    </source>
</evidence>
<dbReference type="Gene3D" id="2.60.120.430">
    <property type="entry name" value="Galactose-binding lectin"/>
    <property type="match status" value="1"/>
</dbReference>
<feature type="non-terminal residue" evidence="1">
    <location>
        <position position="125"/>
    </location>
</feature>
<keyword evidence="2" id="KW-1185">Reference proteome</keyword>
<feature type="non-terminal residue" evidence="1">
    <location>
        <position position="1"/>
    </location>
</feature>
<protein>
    <recommendedName>
        <fullName evidence="3">Malectin domain-containing protein</fullName>
    </recommendedName>
</protein>
<dbReference type="PANTHER" id="PTHR34590">
    <property type="entry name" value="OS03G0124300 PROTEIN-RELATED"/>
    <property type="match status" value="1"/>
</dbReference>
<dbReference type="Proteomes" id="UP000823775">
    <property type="component" value="Unassembled WGS sequence"/>
</dbReference>
<name>A0ABS8S5I7_DATST</name>
<evidence type="ECO:0008006" key="3">
    <source>
        <dbReference type="Google" id="ProtNLM"/>
    </source>
</evidence>